<protein>
    <submittedName>
        <fullName evidence="2">Uncharacterized protein</fullName>
    </submittedName>
</protein>
<dbReference type="Proteomes" id="UP000275078">
    <property type="component" value="Unassembled WGS sequence"/>
</dbReference>
<dbReference type="AlphaFoldDB" id="A0A3N4IHZ6"/>
<dbReference type="EMBL" id="ML119655">
    <property type="protein sequence ID" value="RPA85047.1"/>
    <property type="molecule type" value="Genomic_DNA"/>
</dbReference>
<evidence type="ECO:0000313" key="3">
    <source>
        <dbReference type="Proteomes" id="UP000275078"/>
    </source>
</evidence>
<reference evidence="2 3" key="1">
    <citation type="journal article" date="2018" name="Nat. Ecol. Evol.">
        <title>Pezizomycetes genomes reveal the molecular basis of ectomycorrhizal truffle lifestyle.</title>
        <authorList>
            <person name="Murat C."/>
            <person name="Payen T."/>
            <person name="Noel B."/>
            <person name="Kuo A."/>
            <person name="Morin E."/>
            <person name="Chen J."/>
            <person name="Kohler A."/>
            <person name="Krizsan K."/>
            <person name="Balestrini R."/>
            <person name="Da Silva C."/>
            <person name="Montanini B."/>
            <person name="Hainaut M."/>
            <person name="Levati E."/>
            <person name="Barry K.W."/>
            <person name="Belfiori B."/>
            <person name="Cichocki N."/>
            <person name="Clum A."/>
            <person name="Dockter R.B."/>
            <person name="Fauchery L."/>
            <person name="Guy J."/>
            <person name="Iotti M."/>
            <person name="Le Tacon F."/>
            <person name="Lindquist E.A."/>
            <person name="Lipzen A."/>
            <person name="Malagnac F."/>
            <person name="Mello A."/>
            <person name="Molinier V."/>
            <person name="Miyauchi S."/>
            <person name="Poulain J."/>
            <person name="Riccioni C."/>
            <person name="Rubini A."/>
            <person name="Sitrit Y."/>
            <person name="Splivallo R."/>
            <person name="Traeger S."/>
            <person name="Wang M."/>
            <person name="Zifcakova L."/>
            <person name="Wipf D."/>
            <person name="Zambonelli A."/>
            <person name="Paolocci F."/>
            <person name="Nowrousian M."/>
            <person name="Ottonello S."/>
            <person name="Baldrian P."/>
            <person name="Spatafora J.W."/>
            <person name="Henrissat B."/>
            <person name="Nagy L.G."/>
            <person name="Aury J.M."/>
            <person name="Wincker P."/>
            <person name="Grigoriev I.V."/>
            <person name="Bonfante P."/>
            <person name="Martin F.M."/>
        </authorList>
    </citation>
    <scope>NUCLEOTIDE SEQUENCE [LARGE SCALE GENOMIC DNA]</scope>
    <source>
        <strain evidence="2 3">RN42</strain>
    </source>
</reference>
<organism evidence="2 3">
    <name type="scientific">Ascobolus immersus RN42</name>
    <dbReference type="NCBI Taxonomy" id="1160509"/>
    <lineage>
        <taxon>Eukaryota</taxon>
        <taxon>Fungi</taxon>
        <taxon>Dikarya</taxon>
        <taxon>Ascomycota</taxon>
        <taxon>Pezizomycotina</taxon>
        <taxon>Pezizomycetes</taxon>
        <taxon>Pezizales</taxon>
        <taxon>Ascobolaceae</taxon>
        <taxon>Ascobolus</taxon>
    </lineage>
</organism>
<accession>A0A3N4IHZ6</accession>
<keyword evidence="3" id="KW-1185">Reference proteome</keyword>
<feature type="region of interest" description="Disordered" evidence="1">
    <location>
        <begin position="1"/>
        <end position="29"/>
    </location>
</feature>
<proteinExistence type="predicted"/>
<name>A0A3N4IHZ6_ASCIM</name>
<evidence type="ECO:0000313" key="2">
    <source>
        <dbReference type="EMBL" id="RPA85047.1"/>
    </source>
</evidence>
<sequence>MPLSQTFRSQVLSRHPQVSSQPIAYGQQHEQRQVNGRLDWRNGEQLQDGLDYEALMTQMDDGPEDFFAPGPQSQPMAARTTAVALRPQNRPLAPNGAPSYSVHLLDNSAPLRPRLDSLPTFSIRLQQPVGRVSFNCSSCSLTWTGPHILRWRYEARNRATSVGKTYYELCVIDPEHSKECAIT</sequence>
<gene>
    <name evidence="2" type="ORF">BJ508DRAFT_322873</name>
</gene>
<feature type="compositionally biased region" description="Polar residues" evidence="1">
    <location>
        <begin position="1"/>
        <end position="22"/>
    </location>
</feature>
<evidence type="ECO:0000256" key="1">
    <source>
        <dbReference type="SAM" id="MobiDB-lite"/>
    </source>
</evidence>